<feature type="domain" description="CBS" evidence="3">
    <location>
        <begin position="76"/>
        <end position="134"/>
    </location>
</feature>
<dbReference type="PANTHER" id="PTHR43080:SF2">
    <property type="entry name" value="CBS DOMAIN-CONTAINING PROTEIN"/>
    <property type="match status" value="1"/>
</dbReference>
<dbReference type="PANTHER" id="PTHR43080">
    <property type="entry name" value="CBS DOMAIN-CONTAINING PROTEIN CBSX3, MITOCHONDRIAL"/>
    <property type="match status" value="1"/>
</dbReference>
<dbReference type="InterPro" id="IPR044725">
    <property type="entry name" value="CBSX3_CBS_dom"/>
</dbReference>
<organism evidence="4 5">
    <name type="scientific">Ilumatobacter fluminis</name>
    <dbReference type="NCBI Taxonomy" id="467091"/>
    <lineage>
        <taxon>Bacteria</taxon>
        <taxon>Bacillati</taxon>
        <taxon>Actinomycetota</taxon>
        <taxon>Acidimicrobiia</taxon>
        <taxon>Acidimicrobiales</taxon>
        <taxon>Ilumatobacteraceae</taxon>
        <taxon>Ilumatobacter</taxon>
    </lineage>
</organism>
<dbReference type="OrthoDB" id="9807125at2"/>
<gene>
    <name evidence="4" type="ORF">BDK89_0887</name>
</gene>
<keyword evidence="5" id="KW-1185">Reference proteome</keyword>
<dbReference type="InterPro" id="IPR000644">
    <property type="entry name" value="CBS_dom"/>
</dbReference>
<proteinExistence type="predicted"/>
<evidence type="ECO:0000259" key="3">
    <source>
        <dbReference type="PROSITE" id="PS51371"/>
    </source>
</evidence>
<dbReference type="Pfam" id="PF00571">
    <property type="entry name" value="CBS"/>
    <property type="match status" value="2"/>
</dbReference>
<dbReference type="Proteomes" id="UP000294558">
    <property type="component" value="Unassembled WGS sequence"/>
</dbReference>
<dbReference type="AlphaFoldDB" id="A0A4R7HW64"/>
<evidence type="ECO:0000313" key="5">
    <source>
        <dbReference type="Proteomes" id="UP000294558"/>
    </source>
</evidence>
<protein>
    <submittedName>
        <fullName evidence="4">CBS domain protein</fullName>
    </submittedName>
</protein>
<evidence type="ECO:0000256" key="2">
    <source>
        <dbReference type="PROSITE-ProRule" id="PRU00703"/>
    </source>
</evidence>
<dbReference type="InterPro" id="IPR046342">
    <property type="entry name" value="CBS_dom_sf"/>
</dbReference>
<name>A0A4R7HW64_9ACTN</name>
<dbReference type="RefSeq" id="WP_133867777.1">
    <property type="nucleotide sequence ID" value="NZ_SOAU01000001.1"/>
</dbReference>
<dbReference type="SUPFAM" id="SSF54631">
    <property type="entry name" value="CBS-domain pair"/>
    <property type="match status" value="1"/>
</dbReference>
<feature type="domain" description="CBS" evidence="3">
    <location>
        <begin position="8"/>
        <end position="66"/>
    </location>
</feature>
<sequence length="144" mass="15099">MNVQSILGSKGNAVETIAQTATLFDAARQLGERKIGALVVSGDGRAIEGIVSERDIVRATSGGGAEALDNSVGSVMSTDVITCSCGDGVDQLMSLMTDRRIRHLPVVDDRGHLAGIISIGDVVKARLAELEHENEALTQYISGH</sequence>
<accession>A0A4R7HW64</accession>
<reference evidence="4 5" key="1">
    <citation type="submission" date="2019-03" db="EMBL/GenBank/DDBJ databases">
        <title>Sequencing the genomes of 1000 actinobacteria strains.</title>
        <authorList>
            <person name="Klenk H.-P."/>
        </authorList>
    </citation>
    <scope>NUCLEOTIDE SEQUENCE [LARGE SCALE GENOMIC DNA]</scope>
    <source>
        <strain evidence="4 5">DSM 18936</strain>
    </source>
</reference>
<evidence type="ECO:0000313" key="4">
    <source>
        <dbReference type="EMBL" id="TDT15317.1"/>
    </source>
</evidence>
<dbReference type="InterPro" id="IPR051257">
    <property type="entry name" value="Diverse_CBS-Domain"/>
</dbReference>
<dbReference type="Gene3D" id="3.10.580.10">
    <property type="entry name" value="CBS-domain"/>
    <property type="match status" value="1"/>
</dbReference>
<evidence type="ECO:0000256" key="1">
    <source>
        <dbReference type="ARBA" id="ARBA00023122"/>
    </source>
</evidence>
<dbReference type="CDD" id="cd04623">
    <property type="entry name" value="CBS_pair_bac_euk"/>
    <property type="match status" value="1"/>
</dbReference>
<dbReference type="EMBL" id="SOAU01000001">
    <property type="protein sequence ID" value="TDT15317.1"/>
    <property type="molecule type" value="Genomic_DNA"/>
</dbReference>
<dbReference type="SMART" id="SM00116">
    <property type="entry name" value="CBS"/>
    <property type="match status" value="2"/>
</dbReference>
<comment type="caution">
    <text evidence="4">The sequence shown here is derived from an EMBL/GenBank/DDBJ whole genome shotgun (WGS) entry which is preliminary data.</text>
</comment>
<dbReference type="PROSITE" id="PS51371">
    <property type="entry name" value="CBS"/>
    <property type="match status" value="2"/>
</dbReference>
<keyword evidence="1 2" id="KW-0129">CBS domain</keyword>